<proteinExistence type="predicted"/>
<gene>
    <name evidence="1" type="ORF">B0I35DRAFT_98237</name>
</gene>
<evidence type="ECO:0000313" key="1">
    <source>
        <dbReference type="EMBL" id="KAH7308552.1"/>
    </source>
</evidence>
<comment type="caution">
    <text evidence="1">The sequence shown here is derived from an EMBL/GenBank/DDBJ whole genome shotgun (WGS) entry which is preliminary data.</text>
</comment>
<protein>
    <submittedName>
        <fullName evidence="1">Uncharacterized protein</fullName>
    </submittedName>
</protein>
<reference evidence="1" key="1">
    <citation type="journal article" date="2021" name="Nat. Commun.">
        <title>Genetic determinants of endophytism in the Arabidopsis root mycobiome.</title>
        <authorList>
            <person name="Mesny F."/>
            <person name="Miyauchi S."/>
            <person name="Thiergart T."/>
            <person name="Pickel B."/>
            <person name="Atanasova L."/>
            <person name="Karlsson M."/>
            <person name="Huettel B."/>
            <person name="Barry K.W."/>
            <person name="Haridas S."/>
            <person name="Chen C."/>
            <person name="Bauer D."/>
            <person name="Andreopoulos W."/>
            <person name="Pangilinan J."/>
            <person name="LaButti K."/>
            <person name="Riley R."/>
            <person name="Lipzen A."/>
            <person name="Clum A."/>
            <person name="Drula E."/>
            <person name="Henrissat B."/>
            <person name="Kohler A."/>
            <person name="Grigoriev I.V."/>
            <person name="Martin F.M."/>
            <person name="Hacquard S."/>
        </authorList>
    </citation>
    <scope>NUCLEOTIDE SEQUENCE</scope>
    <source>
        <strain evidence="1">MPI-CAGE-CH-0235</strain>
    </source>
</reference>
<keyword evidence="2" id="KW-1185">Reference proteome</keyword>
<accession>A0A8K0SHV0</accession>
<dbReference type="EMBL" id="JAGPNK010000015">
    <property type="protein sequence ID" value="KAH7308552.1"/>
    <property type="molecule type" value="Genomic_DNA"/>
</dbReference>
<dbReference type="Proteomes" id="UP000813444">
    <property type="component" value="Unassembled WGS sequence"/>
</dbReference>
<sequence>MQLTTCPWPDQSSSFPVPLSLMPVRSPRRIRPGVCAQAVGSAHQQSSSGTWSYRRGIVLEVPNPTHRTE</sequence>
<name>A0A8K0SHV0_9HYPO</name>
<dbReference type="AlphaFoldDB" id="A0A8K0SHV0"/>
<evidence type="ECO:0000313" key="2">
    <source>
        <dbReference type="Proteomes" id="UP000813444"/>
    </source>
</evidence>
<organism evidence="1 2">
    <name type="scientific">Stachybotrys elegans</name>
    <dbReference type="NCBI Taxonomy" id="80388"/>
    <lineage>
        <taxon>Eukaryota</taxon>
        <taxon>Fungi</taxon>
        <taxon>Dikarya</taxon>
        <taxon>Ascomycota</taxon>
        <taxon>Pezizomycotina</taxon>
        <taxon>Sordariomycetes</taxon>
        <taxon>Hypocreomycetidae</taxon>
        <taxon>Hypocreales</taxon>
        <taxon>Stachybotryaceae</taxon>
        <taxon>Stachybotrys</taxon>
    </lineage>
</organism>